<dbReference type="EMBL" id="CP076134">
    <property type="protein sequence ID" value="QWG14940.1"/>
    <property type="molecule type" value="Genomic_DNA"/>
</dbReference>
<dbReference type="RefSeq" id="WP_215623528.1">
    <property type="nucleotide sequence ID" value="NZ_CP076134.1"/>
</dbReference>
<accession>A0A975RNY9</accession>
<organism evidence="1 2">
    <name type="scientific">Bradyrhizobium sediminis</name>
    <dbReference type="NCBI Taxonomy" id="2840469"/>
    <lineage>
        <taxon>Bacteria</taxon>
        <taxon>Pseudomonadati</taxon>
        <taxon>Pseudomonadota</taxon>
        <taxon>Alphaproteobacteria</taxon>
        <taxon>Hyphomicrobiales</taxon>
        <taxon>Nitrobacteraceae</taxon>
        <taxon>Bradyrhizobium</taxon>
    </lineage>
</organism>
<dbReference type="AlphaFoldDB" id="A0A975RNY9"/>
<reference evidence="1" key="1">
    <citation type="submission" date="2021-06" db="EMBL/GenBank/DDBJ databases">
        <title>Bradyrhizobium sp. S2-20-1 Genome sequencing.</title>
        <authorList>
            <person name="Jin L."/>
        </authorList>
    </citation>
    <scope>NUCLEOTIDE SEQUENCE</scope>
    <source>
        <strain evidence="1">S2-20-1</strain>
    </source>
</reference>
<gene>
    <name evidence="1" type="ORF">KMZ29_09920</name>
</gene>
<proteinExistence type="predicted"/>
<dbReference type="Proteomes" id="UP000680839">
    <property type="component" value="Chromosome"/>
</dbReference>
<sequence>MDILPIKSQRDYRKVLKEIEGLMMAKRNTPEGDRLDVLVTLVEAWERKHYPMDLPDPVEAIKYHMDQNGLQPRDLIPFIGSRNRVHEVLNRRRSLTLKMIWRLHEGLGIPAESLIKMGQEQGQAA</sequence>
<evidence type="ECO:0000313" key="2">
    <source>
        <dbReference type="Proteomes" id="UP000680839"/>
    </source>
</evidence>
<name>A0A975RNY9_9BRAD</name>
<dbReference type="GO" id="GO:0001046">
    <property type="term" value="F:core promoter sequence-specific DNA binding"/>
    <property type="evidence" value="ECO:0007669"/>
    <property type="project" value="TreeGrafter"/>
</dbReference>
<protein>
    <submittedName>
        <fullName evidence="1">Transcriptional regulator</fullName>
    </submittedName>
</protein>
<dbReference type="PANTHER" id="PTHR40455">
    <property type="entry name" value="ANTITOXIN HIGA"/>
    <property type="match status" value="1"/>
</dbReference>
<dbReference type="InterPro" id="IPR010982">
    <property type="entry name" value="Lambda_DNA-bd_dom_sf"/>
</dbReference>
<dbReference type="GO" id="GO:0006355">
    <property type="term" value="P:regulation of DNA-templated transcription"/>
    <property type="evidence" value="ECO:0007669"/>
    <property type="project" value="InterPro"/>
</dbReference>
<dbReference type="Gene3D" id="1.10.260.40">
    <property type="entry name" value="lambda repressor-like DNA-binding domains"/>
    <property type="match status" value="1"/>
</dbReference>
<dbReference type="PANTHER" id="PTHR40455:SF1">
    <property type="entry name" value="ANTITOXIN HIGA"/>
    <property type="match status" value="1"/>
</dbReference>
<dbReference type="SUPFAM" id="SSF47413">
    <property type="entry name" value="lambda repressor-like DNA-binding domains"/>
    <property type="match status" value="1"/>
</dbReference>
<evidence type="ECO:0000313" key="1">
    <source>
        <dbReference type="EMBL" id="QWG14940.1"/>
    </source>
</evidence>
<dbReference type="InterPro" id="IPR039060">
    <property type="entry name" value="Antitox_HigA"/>
</dbReference>